<keyword evidence="6" id="KW-0560">Oxidoreductase</keyword>
<keyword evidence="7" id="KW-0472">Membrane</keyword>
<dbReference type="InterPro" id="IPR001834">
    <property type="entry name" value="CBR-like"/>
</dbReference>
<dbReference type="InterPro" id="IPR039261">
    <property type="entry name" value="FNR_nucleotide-bd"/>
</dbReference>
<feature type="binding site" evidence="8">
    <location>
        <position position="23"/>
    </location>
    <ligand>
        <name>FAD</name>
        <dbReference type="ChEBI" id="CHEBI:57692"/>
    </ligand>
</feature>
<evidence type="ECO:0000256" key="4">
    <source>
        <dbReference type="ARBA" id="ARBA00022630"/>
    </source>
</evidence>
<dbReference type="GeneID" id="34451249"/>
<feature type="binding site" evidence="8">
    <location>
        <position position="45"/>
    </location>
    <ligand>
        <name>FAD</name>
        <dbReference type="ChEBI" id="CHEBI:57692"/>
    </ligand>
</feature>
<evidence type="ECO:0000313" key="11">
    <source>
        <dbReference type="Proteomes" id="UP000179179"/>
    </source>
</evidence>
<evidence type="ECO:0000256" key="2">
    <source>
        <dbReference type="ARBA" id="ARBA00004370"/>
    </source>
</evidence>
<dbReference type="PANTHER" id="PTHR19370:SF185">
    <property type="entry name" value="NADH-CYTOCHROME B5 REDUCTASE"/>
    <property type="match status" value="1"/>
</dbReference>
<evidence type="ECO:0000256" key="3">
    <source>
        <dbReference type="ARBA" id="ARBA00006105"/>
    </source>
</evidence>
<dbReference type="OrthoDB" id="432685at2759"/>
<name>A0A1F7ZS99_9EURO</name>
<dbReference type="GO" id="GO:0016491">
    <property type="term" value="F:oxidoreductase activity"/>
    <property type="evidence" value="ECO:0007669"/>
    <property type="project" value="UniProtKB-KW"/>
</dbReference>
<evidence type="ECO:0000256" key="1">
    <source>
        <dbReference type="ARBA" id="ARBA00001974"/>
    </source>
</evidence>
<dbReference type="GO" id="GO:0016020">
    <property type="term" value="C:membrane"/>
    <property type="evidence" value="ECO:0007669"/>
    <property type="project" value="UniProtKB-SubCell"/>
</dbReference>
<reference evidence="10 11" key="1">
    <citation type="journal article" date="2016" name="Genome Biol. Evol.">
        <title>Draft genome sequence of an aflatoxigenic Aspergillus species, A. bombycis.</title>
        <authorList>
            <person name="Moore G.G."/>
            <person name="Mack B.M."/>
            <person name="Beltz S.B."/>
            <person name="Gilbert M.K."/>
        </authorList>
    </citation>
    <scope>NUCLEOTIDE SEQUENCE [LARGE SCALE GENOMIC DNA]</scope>
    <source>
        <strain evidence="11">NRRL 26010</strain>
    </source>
</reference>
<dbReference type="EMBL" id="LYCR01000091">
    <property type="protein sequence ID" value="OGM42341.1"/>
    <property type="molecule type" value="Genomic_DNA"/>
</dbReference>
<proteinExistence type="inferred from homology"/>
<comment type="cofactor">
    <cofactor evidence="1 8">
        <name>FAD</name>
        <dbReference type="ChEBI" id="CHEBI:57692"/>
    </cofactor>
</comment>
<dbReference type="SUPFAM" id="SSF63380">
    <property type="entry name" value="Riboflavin synthase domain-like"/>
    <property type="match status" value="1"/>
</dbReference>
<dbReference type="Pfam" id="PF00970">
    <property type="entry name" value="FAD_binding_6"/>
    <property type="match status" value="1"/>
</dbReference>
<accession>A0A1F7ZS99</accession>
<evidence type="ECO:0000256" key="5">
    <source>
        <dbReference type="ARBA" id="ARBA00022827"/>
    </source>
</evidence>
<dbReference type="Gene3D" id="3.40.50.80">
    <property type="entry name" value="Nucleotide-binding domain of ferredoxin-NADP reductase (FNR) module"/>
    <property type="match status" value="1"/>
</dbReference>
<gene>
    <name evidence="10" type="ORF">ABOM_007859</name>
</gene>
<dbReference type="RefSeq" id="XP_022386058.1">
    <property type="nucleotide sequence ID" value="XM_022534988.1"/>
</dbReference>
<evidence type="ECO:0000259" key="9">
    <source>
        <dbReference type="Pfam" id="PF00970"/>
    </source>
</evidence>
<feature type="binding site" evidence="8">
    <location>
        <position position="48"/>
    </location>
    <ligand>
        <name>FAD</name>
        <dbReference type="ChEBI" id="CHEBI:57692"/>
    </ligand>
</feature>
<protein>
    <submittedName>
        <fullName evidence="10">Flavohemoprotein B5/b5r</fullName>
    </submittedName>
</protein>
<comment type="caution">
    <text evidence="10">The sequence shown here is derived from an EMBL/GenBank/DDBJ whole genome shotgun (WGS) entry which is preliminary data.</text>
</comment>
<keyword evidence="5 8" id="KW-0274">FAD</keyword>
<feature type="binding site" evidence="8">
    <location>
        <position position="110"/>
    </location>
    <ligand>
        <name>FAD</name>
        <dbReference type="ChEBI" id="CHEBI:57692"/>
    </ligand>
</feature>
<sequence length="148" mass="16411">MAHNGRGQHVQTGFHFKDSLLFRPYAPLRPLLDHEEDGTLDLVLKTCFFHRNRPGGTMSNILDCLPEGEEVEVKSPSGAIHDQGHGCFSINDETYTFDEVSLILGGSSVTPGYWIIARFLGDKSDKTKLRVMGASTSENDGLMKDELE</sequence>
<feature type="binding site" evidence="8">
    <location>
        <position position="25"/>
    </location>
    <ligand>
        <name>FAD</name>
        <dbReference type="ChEBI" id="CHEBI:57692"/>
    </ligand>
</feature>
<comment type="subcellular location">
    <subcellularLocation>
        <location evidence="2">Membrane</location>
    </subcellularLocation>
</comment>
<feature type="binding site" evidence="8">
    <location>
        <position position="24"/>
    </location>
    <ligand>
        <name>FAD</name>
        <dbReference type="ChEBI" id="CHEBI:57692"/>
    </ligand>
</feature>
<comment type="similarity">
    <text evidence="3">Belongs to the flavoprotein pyridine nucleotide cytochrome reductase family.</text>
</comment>
<dbReference type="InterPro" id="IPR008333">
    <property type="entry name" value="Cbr1-like_FAD-bd_dom"/>
</dbReference>
<dbReference type="PRINTS" id="PR00406">
    <property type="entry name" value="CYTB5RDTASE"/>
</dbReference>
<dbReference type="InterPro" id="IPR017938">
    <property type="entry name" value="Riboflavin_synthase-like_b-brl"/>
</dbReference>
<keyword evidence="4 8" id="KW-0285">Flavoprotein</keyword>
<feature type="binding site" evidence="8">
    <location>
        <position position="58"/>
    </location>
    <ligand>
        <name>FAD</name>
        <dbReference type="ChEBI" id="CHEBI:57692"/>
    </ligand>
</feature>
<dbReference type="STRING" id="109264.A0A1F7ZS99"/>
<dbReference type="Gene3D" id="2.40.30.10">
    <property type="entry name" value="Translation factors"/>
    <property type="match status" value="1"/>
</dbReference>
<dbReference type="PANTHER" id="PTHR19370">
    <property type="entry name" value="NADH-CYTOCHROME B5 REDUCTASE"/>
    <property type="match status" value="1"/>
</dbReference>
<keyword evidence="11" id="KW-1185">Reference proteome</keyword>
<dbReference type="AlphaFoldDB" id="A0A1F7ZS99"/>
<dbReference type="GO" id="GO:0071949">
    <property type="term" value="F:FAD binding"/>
    <property type="evidence" value="ECO:0007669"/>
    <property type="project" value="TreeGrafter"/>
</dbReference>
<feature type="domain" description="Flavoprotein pyridine nucleotide cytochrome reductase-like FAD-binding" evidence="9">
    <location>
        <begin position="7"/>
        <end position="80"/>
    </location>
</feature>
<feature type="binding site" evidence="8">
    <location>
        <position position="59"/>
    </location>
    <ligand>
        <name>FAD</name>
        <dbReference type="ChEBI" id="CHEBI:57692"/>
    </ligand>
</feature>
<evidence type="ECO:0000256" key="7">
    <source>
        <dbReference type="ARBA" id="ARBA00023136"/>
    </source>
</evidence>
<feature type="binding site" evidence="8">
    <location>
        <position position="43"/>
    </location>
    <ligand>
        <name>FAD</name>
        <dbReference type="ChEBI" id="CHEBI:57692"/>
    </ligand>
</feature>
<evidence type="ECO:0000313" key="10">
    <source>
        <dbReference type="EMBL" id="OGM42341.1"/>
    </source>
</evidence>
<organism evidence="10 11">
    <name type="scientific">Aspergillus bombycis</name>
    <dbReference type="NCBI Taxonomy" id="109264"/>
    <lineage>
        <taxon>Eukaryota</taxon>
        <taxon>Fungi</taxon>
        <taxon>Dikarya</taxon>
        <taxon>Ascomycota</taxon>
        <taxon>Pezizomycotina</taxon>
        <taxon>Eurotiomycetes</taxon>
        <taxon>Eurotiomycetidae</taxon>
        <taxon>Eurotiales</taxon>
        <taxon>Aspergillaceae</taxon>
        <taxon>Aspergillus</taxon>
    </lineage>
</organism>
<dbReference type="Proteomes" id="UP000179179">
    <property type="component" value="Unassembled WGS sequence"/>
</dbReference>
<evidence type="ECO:0000256" key="6">
    <source>
        <dbReference type="ARBA" id="ARBA00023002"/>
    </source>
</evidence>
<evidence type="ECO:0000256" key="8">
    <source>
        <dbReference type="PIRSR" id="PIRSR601834-1"/>
    </source>
</evidence>